<keyword evidence="4" id="KW-0812">Transmembrane</keyword>
<evidence type="ECO:0000256" key="7">
    <source>
        <dbReference type="ARBA" id="ARBA00022777"/>
    </source>
</evidence>
<dbReference type="STRING" id="180498.A0A067KSA8"/>
<keyword evidence="7" id="KW-0418">Kinase</keyword>
<accession>A0A067KSA8</accession>
<dbReference type="FunFam" id="2.60.120.430:FF:000007">
    <property type="entry name" value="FERONIA receptor-like kinase"/>
    <property type="match status" value="1"/>
</dbReference>
<gene>
    <name evidence="13" type="ORF">JCGZ_05765</name>
</gene>
<dbReference type="PANTHER" id="PTHR34590">
    <property type="entry name" value="OS03G0124300 PROTEIN-RELATED"/>
    <property type="match status" value="1"/>
</dbReference>
<comment type="subcellular location">
    <subcellularLocation>
        <location evidence="1">Membrane</location>
        <topology evidence="1">Single-pass type I membrane protein</topology>
    </subcellularLocation>
</comment>
<keyword evidence="3" id="KW-0808">Transferase</keyword>
<evidence type="ECO:0000256" key="2">
    <source>
        <dbReference type="ARBA" id="ARBA00022527"/>
    </source>
</evidence>
<dbReference type="GO" id="GO:0004714">
    <property type="term" value="F:transmembrane receptor protein tyrosine kinase activity"/>
    <property type="evidence" value="ECO:0007669"/>
    <property type="project" value="InterPro"/>
</dbReference>
<dbReference type="Proteomes" id="UP000027138">
    <property type="component" value="Unassembled WGS sequence"/>
</dbReference>
<keyword evidence="10" id="KW-0472">Membrane</keyword>
<dbReference type="FunFam" id="2.60.120.430:FF:000003">
    <property type="entry name" value="FERONIA receptor-like kinase"/>
    <property type="match status" value="1"/>
</dbReference>
<dbReference type="GO" id="GO:0016020">
    <property type="term" value="C:membrane"/>
    <property type="evidence" value="ECO:0007669"/>
    <property type="project" value="UniProtKB-SubCell"/>
</dbReference>
<keyword evidence="9" id="KW-1133">Transmembrane helix</keyword>
<dbReference type="InterPro" id="IPR045272">
    <property type="entry name" value="ANXUR1/2-like"/>
</dbReference>
<name>A0A067KSA8_JATCU</name>
<dbReference type="OrthoDB" id="1903759at2759"/>
<dbReference type="InterPro" id="IPR024788">
    <property type="entry name" value="Malectin-like_Carb-bd_dom"/>
</dbReference>
<dbReference type="AlphaFoldDB" id="A0A067KSA8"/>
<evidence type="ECO:0000256" key="8">
    <source>
        <dbReference type="ARBA" id="ARBA00022840"/>
    </source>
</evidence>
<evidence type="ECO:0000256" key="9">
    <source>
        <dbReference type="ARBA" id="ARBA00022989"/>
    </source>
</evidence>
<feature type="domain" description="Malectin-like" evidence="12">
    <location>
        <begin position="19"/>
        <end position="390"/>
    </location>
</feature>
<dbReference type="EMBL" id="KK914374">
    <property type="protein sequence ID" value="KDP37883.1"/>
    <property type="molecule type" value="Genomic_DNA"/>
</dbReference>
<evidence type="ECO:0000256" key="3">
    <source>
        <dbReference type="ARBA" id="ARBA00022679"/>
    </source>
</evidence>
<evidence type="ECO:0000313" key="13">
    <source>
        <dbReference type="EMBL" id="KDP37883.1"/>
    </source>
</evidence>
<dbReference type="GO" id="GO:0005524">
    <property type="term" value="F:ATP binding"/>
    <property type="evidence" value="ECO:0007669"/>
    <property type="project" value="UniProtKB-KW"/>
</dbReference>
<dbReference type="Pfam" id="PF12819">
    <property type="entry name" value="Malectin_like"/>
    <property type="match status" value="1"/>
</dbReference>
<organism evidence="13 14">
    <name type="scientific">Jatropha curcas</name>
    <name type="common">Barbados nut</name>
    <dbReference type="NCBI Taxonomy" id="180498"/>
    <lineage>
        <taxon>Eukaryota</taxon>
        <taxon>Viridiplantae</taxon>
        <taxon>Streptophyta</taxon>
        <taxon>Embryophyta</taxon>
        <taxon>Tracheophyta</taxon>
        <taxon>Spermatophyta</taxon>
        <taxon>Magnoliopsida</taxon>
        <taxon>eudicotyledons</taxon>
        <taxon>Gunneridae</taxon>
        <taxon>Pentapetalae</taxon>
        <taxon>rosids</taxon>
        <taxon>fabids</taxon>
        <taxon>Malpighiales</taxon>
        <taxon>Euphorbiaceae</taxon>
        <taxon>Crotonoideae</taxon>
        <taxon>Jatropheae</taxon>
        <taxon>Jatropha</taxon>
    </lineage>
</organism>
<evidence type="ECO:0000259" key="12">
    <source>
        <dbReference type="Pfam" id="PF12819"/>
    </source>
</evidence>
<keyword evidence="6" id="KW-0547">Nucleotide-binding</keyword>
<keyword evidence="14" id="KW-1185">Reference proteome</keyword>
<evidence type="ECO:0000256" key="11">
    <source>
        <dbReference type="ARBA" id="ARBA00023180"/>
    </source>
</evidence>
<proteinExistence type="predicted"/>
<evidence type="ECO:0000256" key="10">
    <source>
        <dbReference type="ARBA" id="ARBA00023136"/>
    </source>
</evidence>
<keyword evidence="5" id="KW-0732">Signal</keyword>
<evidence type="ECO:0000256" key="5">
    <source>
        <dbReference type="ARBA" id="ARBA00022729"/>
    </source>
</evidence>
<evidence type="ECO:0000256" key="4">
    <source>
        <dbReference type="ARBA" id="ARBA00022692"/>
    </source>
</evidence>
<reference evidence="13 14" key="1">
    <citation type="journal article" date="2014" name="PLoS ONE">
        <title>Global Analysis of Gene Expression Profiles in Physic Nut (Jatropha curcas L.) Seedlings Exposed to Salt Stress.</title>
        <authorList>
            <person name="Zhang L."/>
            <person name="Zhang C."/>
            <person name="Wu P."/>
            <person name="Chen Y."/>
            <person name="Li M."/>
            <person name="Jiang H."/>
            <person name="Wu G."/>
        </authorList>
    </citation>
    <scope>NUCLEOTIDE SEQUENCE [LARGE SCALE GENOMIC DNA]</scope>
    <source>
        <strain evidence="14">cv. GZQX0401</strain>
        <tissue evidence="13">Young leaves</tissue>
    </source>
</reference>
<dbReference type="PANTHER" id="PTHR34590:SF5">
    <property type="entry name" value="OS04G0586500 PROTEIN"/>
    <property type="match status" value="1"/>
</dbReference>
<keyword evidence="2" id="KW-0723">Serine/threonine-protein kinase</keyword>
<dbReference type="GO" id="GO:0004674">
    <property type="term" value="F:protein serine/threonine kinase activity"/>
    <property type="evidence" value="ECO:0007669"/>
    <property type="project" value="UniProtKB-KW"/>
</dbReference>
<evidence type="ECO:0000256" key="1">
    <source>
        <dbReference type="ARBA" id="ARBA00004479"/>
    </source>
</evidence>
<sequence>MLSVFGDNPPYEPLENIALDCGSPDLRTLPFDGRNWTSDASFISQSKSTVAPIMVSSSIEPGVPQVPYKTARLFFSEFTYTFNLTPGPKFLRLHFYPTSYPGFDASKEFLSVMEGNHTLLSNFSASLAANCKNVTTLIKEFIVAVQNHSLRLTFSPSSSDAFAFVNGIELVSMPLNLYKRGENFPLPFVGYSQVIRLDSTYVFETVYRINVGGDDIPPKSDSGMFRTWTRDDQYIFGAGVGQLAFDYDLQVKYTPSVPAYTAPDLVYRTARFMGVFDNPRITLNFNLTWYFPVETGFLYLVRLHFCELDRSITKINQKVFSIYINNQTAEDEADVIGWSGGQGVPVFKDYVVMVPQEKEGLQDLWLDLHPNTKTKPEYYDSFLNGIEIFKLNNYDRNLAAVNHPEIQYQERSSTSSSSTSWQKRRALTVGSLLGGLAMVFI</sequence>
<protein>
    <recommendedName>
        <fullName evidence="12">Malectin-like domain-containing protein</fullName>
    </recommendedName>
</protein>
<evidence type="ECO:0000256" key="6">
    <source>
        <dbReference type="ARBA" id="ARBA00022741"/>
    </source>
</evidence>
<keyword evidence="11" id="KW-0325">Glycoprotein</keyword>
<dbReference type="Gene3D" id="2.60.120.430">
    <property type="entry name" value="Galactose-binding lectin"/>
    <property type="match status" value="2"/>
</dbReference>
<evidence type="ECO:0000313" key="14">
    <source>
        <dbReference type="Proteomes" id="UP000027138"/>
    </source>
</evidence>
<keyword evidence="8" id="KW-0067">ATP-binding</keyword>